<dbReference type="AlphaFoldDB" id="C6BXM8"/>
<evidence type="ECO:0000313" key="3">
    <source>
        <dbReference type="Proteomes" id="UP000002601"/>
    </source>
</evidence>
<feature type="chain" id="PRO_5002962923" evidence="1">
    <location>
        <begin position="25"/>
        <end position="286"/>
    </location>
</feature>
<keyword evidence="1" id="KW-0732">Signal</keyword>
<proteinExistence type="predicted"/>
<dbReference type="OrthoDB" id="9818897at2"/>
<accession>C6BXM8</accession>
<evidence type="ECO:0000256" key="1">
    <source>
        <dbReference type="SAM" id="SignalP"/>
    </source>
</evidence>
<name>C6BXM8_MARSD</name>
<feature type="signal peptide" evidence="1">
    <location>
        <begin position="1"/>
        <end position="24"/>
    </location>
</feature>
<organism evidence="2 3">
    <name type="scientific">Maridesulfovibrio salexigens (strain ATCC 14822 / DSM 2638 / NCIMB 8403 / VKM B-1763)</name>
    <name type="common">Desulfovibrio salexigens</name>
    <dbReference type="NCBI Taxonomy" id="526222"/>
    <lineage>
        <taxon>Bacteria</taxon>
        <taxon>Pseudomonadati</taxon>
        <taxon>Thermodesulfobacteriota</taxon>
        <taxon>Desulfovibrionia</taxon>
        <taxon>Desulfovibrionales</taxon>
        <taxon>Desulfovibrionaceae</taxon>
        <taxon>Maridesulfovibrio</taxon>
    </lineage>
</organism>
<dbReference type="HOGENOM" id="CLU_972268_0_0_7"/>
<dbReference type="RefSeq" id="WP_015850405.1">
    <property type="nucleotide sequence ID" value="NC_012881.1"/>
</dbReference>
<dbReference type="Proteomes" id="UP000002601">
    <property type="component" value="Chromosome"/>
</dbReference>
<sequence length="286" mass="31932">MKIPHKTIFLFFLLSLFSISAAHAEDIAKGVNCPPGWSDNQVARGDNRVKQCISPSLDSSIELYVTPGGKIPIDKLLDNWITALRQQGFPLDRLVSSKNGHVSGAPAIFREYEGKADVTTYESLLAASRHNGVNYIFQGRYPDTDREAEQLVRHSLNTWNFSEDSTKEDTPYDSPKNAGTSGSFKNIGGCWAWGLWKAPSGASVVILPDGRAIFDGQTLKHWRPTTKDTIIMEIPGKWGGGSAMWTHPEGRHDVIIQEEFPEARQILIRDSWEYSYKGKAFKACHH</sequence>
<reference evidence="2 3" key="1">
    <citation type="submission" date="2009-06" db="EMBL/GenBank/DDBJ databases">
        <title>Complete sequence of Desulfovibrio salexigens DSM 2638.</title>
        <authorList>
            <consortium name="US DOE Joint Genome Institute"/>
            <person name="Lucas S."/>
            <person name="Copeland A."/>
            <person name="Lapidus A."/>
            <person name="Glavina del Rio T."/>
            <person name="Tice H."/>
            <person name="Bruce D."/>
            <person name="Goodwin L."/>
            <person name="Pitluck S."/>
            <person name="Munk A.C."/>
            <person name="Brettin T."/>
            <person name="Detter J.C."/>
            <person name="Han C."/>
            <person name="Tapia R."/>
            <person name="Larimer F."/>
            <person name="Land M."/>
            <person name="Hauser L."/>
            <person name="Kyrpides N."/>
            <person name="Anderson I."/>
            <person name="Wall J.D."/>
            <person name="Arkin A.P."/>
            <person name="Dehal P."/>
            <person name="Chivian D."/>
            <person name="Giles B."/>
            <person name="Hazen T.C."/>
        </authorList>
    </citation>
    <scope>NUCLEOTIDE SEQUENCE [LARGE SCALE GENOMIC DNA]</scope>
    <source>
        <strain evidence="3">ATCC 14822 / DSM 2638 / NCIMB 8403 / VKM B-1763</strain>
    </source>
</reference>
<gene>
    <name evidence="2" type="ordered locus">Desal_0519</name>
</gene>
<dbReference type="EMBL" id="CP001649">
    <property type="protein sequence ID" value="ACS78586.1"/>
    <property type="molecule type" value="Genomic_DNA"/>
</dbReference>
<keyword evidence="3" id="KW-1185">Reference proteome</keyword>
<evidence type="ECO:0000313" key="2">
    <source>
        <dbReference type="EMBL" id="ACS78586.1"/>
    </source>
</evidence>
<dbReference type="KEGG" id="dsa:Desal_0519"/>
<protein>
    <submittedName>
        <fullName evidence="2">Uncharacterized protein</fullName>
    </submittedName>
</protein>